<dbReference type="RefSeq" id="WP_016626849.1">
    <property type="nucleotide sequence ID" value="NZ_KE351796.1"/>
</dbReference>
<organism evidence="2 3">
    <name type="scientific">Enterococcus faecalis RP2S-4</name>
    <dbReference type="NCBI Taxonomy" id="1244145"/>
    <lineage>
        <taxon>Bacteria</taxon>
        <taxon>Bacillati</taxon>
        <taxon>Bacillota</taxon>
        <taxon>Bacilli</taxon>
        <taxon>Lactobacillales</taxon>
        <taxon>Enterococcaceae</taxon>
        <taxon>Enterococcus</taxon>
    </lineage>
</organism>
<reference evidence="2 3" key="1">
    <citation type="submission" date="2013-06" db="EMBL/GenBank/DDBJ databases">
        <authorList>
            <person name="Weinstock G."/>
            <person name="Sodergren E."/>
            <person name="Lobos E.A."/>
            <person name="Fulton L."/>
            <person name="Fulton R."/>
            <person name="Courtney L."/>
            <person name="Fronick C."/>
            <person name="O'Laughlin M."/>
            <person name="Godfrey J."/>
            <person name="Wilson R.M."/>
            <person name="Miner T."/>
            <person name="Farmer C."/>
            <person name="Delehaunty K."/>
            <person name="Cordes M."/>
            <person name="Minx P."/>
            <person name="Tomlinson C."/>
            <person name="Chen J."/>
            <person name="Wollam A."/>
            <person name="Pepin K.H."/>
            <person name="Bhonagiri V."/>
            <person name="Zhang X."/>
            <person name="Warren W."/>
            <person name="Mitreva M."/>
            <person name="Mardis E.R."/>
            <person name="Wilson R.K."/>
        </authorList>
    </citation>
    <scope>NUCLEOTIDE SEQUENCE [LARGE SCALE GENOMIC DNA]</scope>
    <source>
        <strain evidence="2 3">RP2S-4</strain>
    </source>
</reference>
<dbReference type="InterPro" id="IPR001296">
    <property type="entry name" value="Glyco_trans_1"/>
</dbReference>
<protein>
    <submittedName>
        <fullName evidence="2">Glycosyltransferase, group 1 family protein</fullName>
    </submittedName>
</protein>
<sequence>MGKTIWILNHYATNMYIDKGGRHYWIAKELLSHGYTPVIFCASTLHFGNEDIHLSKEKITIKKQEGITFVFVKCSEYQKENVKARVKNMIDFAIRVVRYGKKLEKPDIVYASSAHPLTLISGIRLSKYFKIPCISEVRDLWPESIVAYSKYKKDSWLIRCLYRGEHWIYSKSDKIIMTWEGGIDYVKNQGWSNIAGKIIHIGNGVCLEDFDNNVRKFPYQDNYITDKNYINLVYTGSLNKVNNINFLVDVATELSKKKSNIRLLIYGDGNELVQARARKKSENIFFLGRVDKKFIPSIVSQANINILHNQSTLLDIYGQSQNKLFEYLAAGNPILQTYTTNYSILGKYQCGVSAQTQSVDAVVNLIGDLSKNKEIQTLYGENARKAAEKNDFKLLTKKVIDMIEKL</sequence>
<dbReference type="InterPro" id="IPR050194">
    <property type="entry name" value="Glycosyltransferase_grp1"/>
</dbReference>
<gene>
    <name evidence="2" type="ORF">D358_00013</name>
</gene>
<dbReference type="Gene3D" id="3.40.50.2000">
    <property type="entry name" value="Glycogen Phosphorylase B"/>
    <property type="match status" value="2"/>
</dbReference>
<dbReference type="PANTHER" id="PTHR45947">
    <property type="entry name" value="SULFOQUINOVOSYL TRANSFERASE SQD2"/>
    <property type="match status" value="1"/>
</dbReference>
<dbReference type="Proteomes" id="UP000015750">
    <property type="component" value="Unassembled WGS sequence"/>
</dbReference>
<evidence type="ECO:0000313" key="3">
    <source>
        <dbReference type="Proteomes" id="UP000015750"/>
    </source>
</evidence>
<dbReference type="SUPFAM" id="SSF53756">
    <property type="entry name" value="UDP-Glycosyltransferase/glycogen phosphorylase"/>
    <property type="match status" value="1"/>
</dbReference>
<proteinExistence type="predicted"/>
<dbReference type="CDD" id="cd03794">
    <property type="entry name" value="GT4_WbuB-like"/>
    <property type="match status" value="1"/>
</dbReference>
<evidence type="ECO:0000259" key="1">
    <source>
        <dbReference type="Pfam" id="PF00534"/>
    </source>
</evidence>
<evidence type="ECO:0000313" key="2">
    <source>
        <dbReference type="EMBL" id="EPI12589.1"/>
    </source>
</evidence>
<dbReference type="EMBL" id="ATIR01000001">
    <property type="protein sequence ID" value="EPI12589.1"/>
    <property type="molecule type" value="Genomic_DNA"/>
</dbReference>
<comment type="caution">
    <text evidence="2">The sequence shown here is derived from an EMBL/GenBank/DDBJ whole genome shotgun (WGS) entry which is preliminary data.</text>
</comment>
<dbReference type="Pfam" id="PF00534">
    <property type="entry name" value="Glycos_transf_1"/>
    <property type="match status" value="1"/>
</dbReference>
<dbReference type="PANTHER" id="PTHR45947:SF3">
    <property type="entry name" value="SULFOQUINOVOSYL TRANSFERASE SQD2"/>
    <property type="match status" value="1"/>
</dbReference>
<dbReference type="AlphaFoldDB" id="A0ABC9TNL2"/>
<name>A0ABC9TNL2_ENTFL</name>
<feature type="domain" description="Glycosyl transferase family 1" evidence="1">
    <location>
        <begin position="226"/>
        <end position="385"/>
    </location>
</feature>
<accession>A0ABC9TNL2</accession>